<comment type="similarity">
    <text evidence="5">Belongs to the YqgF HJR family.</text>
</comment>
<keyword evidence="2 5" id="KW-0690">Ribosome biogenesis</keyword>
<proteinExistence type="inferred from homology"/>
<keyword evidence="3 5" id="KW-0540">Nuclease</keyword>
<comment type="subcellular location">
    <subcellularLocation>
        <location evidence="5">Cytoplasm</location>
    </subcellularLocation>
</comment>
<dbReference type="PANTHER" id="PTHR33317:SF4">
    <property type="entry name" value="POLYNUCLEOTIDYL TRANSFERASE, RIBONUCLEASE H-LIKE SUPERFAMILY PROTEIN"/>
    <property type="match status" value="1"/>
</dbReference>
<organism evidence="7 8">
    <name type="scientific">Candidatus Chloroploca asiatica</name>
    <dbReference type="NCBI Taxonomy" id="1506545"/>
    <lineage>
        <taxon>Bacteria</taxon>
        <taxon>Bacillati</taxon>
        <taxon>Chloroflexota</taxon>
        <taxon>Chloroflexia</taxon>
        <taxon>Chloroflexales</taxon>
        <taxon>Chloroflexineae</taxon>
        <taxon>Oscillochloridaceae</taxon>
        <taxon>Candidatus Chloroploca</taxon>
    </lineage>
</organism>
<evidence type="ECO:0000259" key="6">
    <source>
        <dbReference type="SMART" id="SM00732"/>
    </source>
</evidence>
<dbReference type="RefSeq" id="WP_097655008.1">
    <property type="nucleotide sequence ID" value="NZ_LYXE01000173.1"/>
</dbReference>
<sequence>MYLAEERIIGLDVGERRIGIALSDASRMLASPLTTIAAQPQPQAIDRIGQLVREYGVIELVVGLPLTLRGEVGPQAELVQKFAALLATSLGLPIRLVDERLTTAAADQMLRELGVKPDKRKLQIDQVAASIILQDYLDQQRTS</sequence>
<evidence type="ECO:0000256" key="1">
    <source>
        <dbReference type="ARBA" id="ARBA00022490"/>
    </source>
</evidence>
<dbReference type="Pfam" id="PF03652">
    <property type="entry name" value="RuvX"/>
    <property type="match status" value="1"/>
</dbReference>
<dbReference type="InterPro" id="IPR006641">
    <property type="entry name" value="YqgF/RNaseH-like_dom"/>
</dbReference>
<keyword evidence="8" id="KW-1185">Reference proteome</keyword>
<reference evidence="7 8" key="1">
    <citation type="submission" date="2016-05" db="EMBL/GenBank/DDBJ databases">
        <authorList>
            <person name="Lavstsen T."/>
            <person name="Jespersen J.S."/>
        </authorList>
    </citation>
    <scope>NUCLEOTIDE SEQUENCE [LARGE SCALE GENOMIC DNA]</scope>
    <source>
        <strain evidence="7 8">B7-9</strain>
    </source>
</reference>
<comment type="function">
    <text evidence="5">Could be a nuclease involved in processing of the 5'-end of pre-16S rRNA.</text>
</comment>
<accession>A0A2H3KWY3</accession>
<comment type="caution">
    <text evidence="7">The sequence shown here is derived from an EMBL/GenBank/DDBJ whole genome shotgun (WGS) entry which is preliminary data.</text>
</comment>
<gene>
    <name evidence="7" type="ORF">A9Q02_19945</name>
</gene>
<keyword evidence="4 5" id="KW-0378">Hydrolase</keyword>
<dbReference type="PANTHER" id="PTHR33317">
    <property type="entry name" value="POLYNUCLEOTIDYL TRANSFERASE, RIBONUCLEASE H-LIKE SUPERFAMILY PROTEIN"/>
    <property type="match status" value="1"/>
</dbReference>
<dbReference type="Gene3D" id="3.30.420.140">
    <property type="entry name" value="YqgF/RNase H-like domain"/>
    <property type="match status" value="1"/>
</dbReference>
<evidence type="ECO:0000256" key="2">
    <source>
        <dbReference type="ARBA" id="ARBA00022517"/>
    </source>
</evidence>
<evidence type="ECO:0000256" key="5">
    <source>
        <dbReference type="HAMAP-Rule" id="MF_00651"/>
    </source>
</evidence>
<dbReference type="GO" id="GO:0005829">
    <property type="term" value="C:cytosol"/>
    <property type="evidence" value="ECO:0007669"/>
    <property type="project" value="TreeGrafter"/>
</dbReference>
<dbReference type="EMBL" id="LYXE01000173">
    <property type="protein sequence ID" value="PDV96881.1"/>
    <property type="molecule type" value="Genomic_DNA"/>
</dbReference>
<dbReference type="NCBIfam" id="TIGR00250">
    <property type="entry name" value="RNAse_H_YqgF"/>
    <property type="match status" value="1"/>
</dbReference>
<evidence type="ECO:0000313" key="8">
    <source>
        <dbReference type="Proteomes" id="UP000220922"/>
    </source>
</evidence>
<evidence type="ECO:0000313" key="7">
    <source>
        <dbReference type="EMBL" id="PDV96881.1"/>
    </source>
</evidence>
<protein>
    <recommendedName>
        <fullName evidence="5">Putative pre-16S rRNA nuclease</fullName>
        <ecNumber evidence="5">3.1.-.-</ecNumber>
    </recommendedName>
</protein>
<dbReference type="GO" id="GO:0016788">
    <property type="term" value="F:hydrolase activity, acting on ester bonds"/>
    <property type="evidence" value="ECO:0007669"/>
    <property type="project" value="UniProtKB-UniRule"/>
</dbReference>
<keyword evidence="1 5" id="KW-0963">Cytoplasm</keyword>
<dbReference type="InterPro" id="IPR037027">
    <property type="entry name" value="YqgF/RNaseH-like_dom_sf"/>
</dbReference>
<dbReference type="OrthoDB" id="9796140at2"/>
<dbReference type="AlphaFoldDB" id="A0A2H3KWY3"/>
<evidence type="ECO:0000256" key="4">
    <source>
        <dbReference type="ARBA" id="ARBA00022801"/>
    </source>
</evidence>
<dbReference type="SUPFAM" id="SSF53098">
    <property type="entry name" value="Ribonuclease H-like"/>
    <property type="match status" value="1"/>
</dbReference>
<dbReference type="CDD" id="cd16964">
    <property type="entry name" value="YqgF"/>
    <property type="match status" value="1"/>
</dbReference>
<dbReference type="HAMAP" id="MF_00651">
    <property type="entry name" value="Nuclease_YqgF"/>
    <property type="match status" value="1"/>
</dbReference>
<feature type="domain" description="YqgF/RNase H-like" evidence="6">
    <location>
        <begin position="6"/>
        <end position="106"/>
    </location>
</feature>
<evidence type="ECO:0000256" key="3">
    <source>
        <dbReference type="ARBA" id="ARBA00022722"/>
    </source>
</evidence>
<dbReference type="Proteomes" id="UP000220922">
    <property type="component" value="Unassembled WGS sequence"/>
</dbReference>
<dbReference type="GO" id="GO:0004518">
    <property type="term" value="F:nuclease activity"/>
    <property type="evidence" value="ECO:0007669"/>
    <property type="project" value="UniProtKB-KW"/>
</dbReference>
<dbReference type="SMART" id="SM00732">
    <property type="entry name" value="YqgFc"/>
    <property type="match status" value="1"/>
</dbReference>
<dbReference type="EC" id="3.1.-.-" evidence="5"/>
<dbReference type="GO" id="GO:0000967">
    <property type="term" value="P:rRNA 5'-end processing"/>
    <property type="evidence" value="ECO:0007669"/>
    <property type="project" value="UniProtKB-UniRule"/>
</dbReference>
<name>A0A2H3KWY3_9CHLR</name>
<dbReference type="InterPro" id="IPR012337">
    <property type="entry name" value="RNaseH-like_sf"/>
</dbReference>
<dbReference type="InterPro" id="IPR005227">
    <property type="entry name" value="YqgF"/>
</dbReference>